<sequence length="290" mass="33096">MNRNEEMKERAEKLNKLLIGKPYSIKVHECFKNNIMKVGYSLYDRQNHAAPTLYFENLKDYWNSDEDIISYLDSVYEANANVKINPSEILTHDNILSRVKPKLVADSNIGYVEKSKIVHKRFLDMLVLFYIDIPEFDECATVTLKEENIMQAGISVEELYDNAVAHIDDDYSINDIRRIICQMLEPELQCDALLDDSDNPYMLVASNTGKLHGASVMLSKRVLNELSICLKGDVIIIPSSVHECIAIPATGESPDDIRDIVREVNDTEVALEDRLTYSIYLYSNGSLNIY</sequence>
<organism evidence="1 2">
    <name type="scientific">Eubacterium segne</name>
    <dbReference type="NCBI Taxonomy" id="2763045"/>
    <lineage>
        <taxon>Bacteria</taxon>
        <taxon>Bacillati</taxon>
        <taxon>Bacillota</taxon>
        <taxon>Clostridia</taxon>
        <taxon>Eubacteriales</taxon>
        <taxon>Eubacteriaceae</taxon>
        <taxon>Eubacterium</taxon>
    </lineage>
</organism>
<accession>A0ABR7EZF2</accession>
<dbReference type="Pfam" id="PF18941">
    <property type="entry name" value="DUF5688"/>
    <property type="match status" value="1"/>
</dbReference>
<proteinExistence type="predicted"/>
<dbReference type="Proteomes" id="UP000597877">
    <property type="component" value="Unassembled WGS sequence"/>
</dbReference>
<protein>
    <recommendedName>
        <fullName evidence="3">DUF1444 domain-containing protein</fullName>
    </recommendedName>
</protein>
<name>A0ABR7EZF2_9FIRM</name>
<reference evidence="1 2" key="1">
    <citation type="submission" date="2020-08" db="EMBL/GenBank/DDBJ databases">
        <title>Genome public.</title>
        <authorList>
            <person name="Liu C."/>
            <person name="Sun Q."/>
        </authorList>
    </citation>
    <scope>NUCLEOTIDE SEQUENCE [LARGE SCALE GENOMIC DNA]</scope>
    <source>
        <strain evidence="1 2">BX4</strain>
    </source>
</reference>
<evidence type="ECO:0008006" key="3">
    <source>
        <dbReference type="Google" id="ProtNLM"/>
    </source>
</evidence>
<evidence type="ECO:0000313" key="1">
    <source>
        <dbReference type="EMBL" id="MBC5666706.1"/>
    </source>
</evidence>
<dbReference type="EMBL" id="JACOOZ010000001">
    <property type="protein sequence ID" value="MBC5666706.1"/>
    <property type="molecule type" value="Genomic_DNA"/>
</dbReference>
<dbReference type="InterPro" id="IPR043743">
    <property type="entry name" value="DUF5688"/>
</dbReference>
<evidence type="ECO:0000313" key="2">
    <source>
        <dbReference type="Proteomes" id="UP000597877"/>
    </source>
</evidence>
<comment type="caution">
    <text evidence="1">The sequence shown here is derived from an EMBL/GenBank/DDBJ whole genome shotgun (WGS) entry which is preliminary data.</text>
</comment>
<dbReference type="RefSeq" id="WP_186839849.1">
    <property type="nucleotide sequence ID" value="NZ_JACOOZ010000001.1"/>
</dbReference>
<gene>
    <name evidence="1" type="ORF">H8S00_01680</name>
</gene>
<keyword evidence="2" id="KW-1185">Reference proteome</keyword>